<gene>
    <name evidence="2" type="ORF">Plo01_34420</name>
</gene>
<feature type="compositionally biased region" description="Pro residues" evidence="1">
    <location>
        <begin position="1"/>
        <end position="22"/>
    </location>
</feature>
<evidence type="ECO:0000313" key="2">
    <source>
        <dbReference type="EMBL" id="GIH77013.1"/>
    </source>
</evidence>
<accession>A0A8J3W603</accession>
<evidence type="ECO:0000313" key="3">
    <source>
        <dbReference type="Proteomes" id="UP000616724"/>
    </source>
</evidence>
<name>A0A8J3W603_9ACTN</name>
<dbReference type="AlphaFoldDB" id="A0A8J3W603"/>
<proteinExistence type="predicted"/>
<keyword evidence="3" id="KW-1185">Reference proteome</keyword>
<sequence length="186" mass="20641">MFAPPSVAPPSVAPPSPEPSPSGPADAEPPRRLGQDDAGEGWETWRFLPETRLNRWYPAGLWTIVATARGTEGTTVTRHAEFWLKRETVFSAVEAERKGRAVRVSGVLNRVDPQGYLDYAPFADRPVEILHRAGAREDWTTVATTTTDRQGIFAEKVRGHRRGQWRARFSGTDHYAPALSAVHRAS</sequence>
<reference evidence="2 3" key="1">
    <citation type="submission" date="2021-01" db="EMBL/GenBank/DDBJ databases">
        <title>Whole genome shotgun sequence of Planobispora longispora NBRC 13918.</title>
        <authorList>
            <person name="Komaki H."/>
            <person name="Tamura T."/>
        </authorList>
    </citation>
    <scope>NUCLEOTIDE SEQUENCE [LARGE SCALE GENOMIC DNA]</scope>
    <source>
        <strain evidence="2 3">NBRC 13918</strain>
    </source>
</reference>
<feature type="region of interest" description="Disordered" evidence="1">
    <location>
        <begin position="1"/>
        <end position="40"/>
    </location>
</feature>
<evidence type="ECO:0000256" key="1">
    <source>
        <dbReference type="SAM" id="MobiDB-lite"/>
    </source>
</evidence>
<protein>
    <submittedName>
        <fullName evidence="2">Uncharacterized protein</fullName>
    </submittedName>
</protein>
<organism evidence="2 3">
    <name type="scientific">Planobispora longispora</name>
    <dbReference type="NCBI Taxonomy" id="28887"/>
    <lineage>
        <taxon>Bacteria</taxon>
        <taxon>Bacillati</taxon>
        <taxon>Actinomycetota</taxon>
        <taxon>Actinomycetes</taxon>
        <taxon>Streptosporangiales</taxon>
        <taxon>Streptosporangiaceae</taxon>
        <taxon>Planobispora</taxon>
    </lineage>
</organism>
<dbReference type="EMBL" id="BOOH01000023">
    <property type="protein sequence ID" value="GIH77013.1"/>
    <property type="molecule type" value="Genomic_DNA"/>
</dbReference>
<dbReference type="Proteomes" id="UP000616724">
    <property type="component" value="Unassembled WGS sequence"/>
</dbReference>
<comment type="caution">
    <text evidence="2">The sequence shown here is derived from an EMBL/GenBank/DDBJ whole genome shotgun (WGS) entry which is preliminary data.</text>
</comment>